<dbReference type="EMBL" id="VORO01000012">
    <property type="protein sequence ID" value="TXD88687.1"/>
    <property type="molecule type" value="Genomic_DNA"/>
</dbReference>
<dbReference type="RefSeq" id="WP_147086830.1">
    <property type="nucleotide sequence ID" value="NZ_VORM01000011.1"/>
</dbReference>
<comment type="caution">
    <text evidence="2">The sequence shown here is derived from an EMBL/GenBank/DDBJ whole genome shotgun (WGS) entry which is preliminary data.</text>
</comment>
<dbReference type="OrthoDB" id="9789133at2"/>
<name>A0A5C6ZGC5_9FLAO</name>
<accession>A0A5C6ZGC5</accession>
<proteinExistence type="predicted"/>
<dbReference type="Pfam" id="PF13483">
    <property type="entry name" value="Lactamase_B_3"/>
    <property type="match status" value="1"/>
</dbReference>
<gene>
    <name evidence="2" type="ORF">ESY86_12025</name>
</gene>
<protein>
    <submittedName>
        <fullName evidence="2">MBL fold metallo-hydrolase</fullName>
    </submittedName>
</protein>
<organism evidence="2 3">
    <name type="scientific">Subsaximicrobium wynnwilliamsii</name>
    <dbReference type="NCBI Taxonomy" id="291179"/>
    <lineage>
        <taxon>Bacteria</taxon>
        <taxon>Pseudomonadati</taxon>
        <taxon>Bacteroidota</taxon>
        <taxon>Flavobacteriia</taxon>
        <taxon>Flavobacteriales</taxon>
        <taxon>Flavobacteriaceae</taxon>
        <taxon>Subsaximicrobium</taxon>
    </lineage>
</organism>
<evidence type="ECO:0000256" key="1">
    <source>
        <dbReference type="SAM" id="MobiDB-lite"/>
    </source>
</evidence>
<dbReference type="GO" id="GO:0016787">
    <property type="term" value="F:hydrolase activity"/>
    <property type="evidence" value="ECO:0007669"/>
    <property type="project" value="UniProtKB-KW"/>
</dbReference>
<feature type="region of interest" description="Disordered" evidence="1">
    <location>
        <begin position="24"/>
        <end position="46"/>
    </location>
</feature>
<dbReference type="PANTHER" id="PTHR43546:SF3">
    <property type="entry name" value="UPF0173 METAL-DEPENDENT HYDROLASE MJ1163"/>
    <property type="match status" value="1"/>
</dbReference>
<evidence type="ECO:0000313" key="2">
    <source>
        <dbReference type="EMBL" id="TXD88687.1"/>
    </source>
</evidence>
<keyword evidence="2" id="KW-0378">Hydrolase</keyword>
<evidence type="ECO:0000313" key="3">
    <source>
        <dbReference type="Proteomes" id="UP000321578"/>
    </source>
</evidence>
<dbReference type="SUPFAM" id="SSF56281">
    <property type="entry name" value="Metallo-hydrolase/oxidoreductase"/>
    <property type="match status" value="1"/>
</dbReference>
<dbReference type="Gene3D" id="3.60.15.10">
    <property type="entry name" value="Ribonuclease Z/Hydroxyacylglutathione hydrolase-like"/>
    <property type="match status" value="1"/>
</dbReference>
<feature type="compositionally biased region" description="Polar residues" evidence="1">
    <location>
        <begin position="31"/>
        <end position="43"/>
    </location>
</feature>
<dbReference type="PANTHER" id="PTHR43546">
    <property type="entry name" value="UPF0173 METAL-DEPENDENT HYDROLASE MJ1163-RELATED"/>
    <property type="match status" value="1"/>
</dbReference>
<dbReference type="PROSITE" id="PS51257">
    <property type="entry name" value="PROKAR_LIPOPROTEIN"/>
    <property type="match status" value="1"/>
</dbReference>
<dbReference type="AlphaFoldDB" id="A0A5C6ZGC5"/>
<dbReference type="InterPro" id="IPR036866">
    <property type="entry name" value="RibonucZ/Hydroxyglut_hydro"/>
</dbReference>
<sequence>MKTNTLLLMFFLALLSACKTEKKEVGEKDMNTNTPEMQKSENASQKELKISPIEHATMVLTYGDDQIFVDPTKGVEAFKKFSAPQIVLITDIHADHFDLETLKALNLKNTTIVAPKAVADLFPKDFRYGKLIILDNGETQNIMGYDIEAIPMYNLREEALKFHPKGRGNGYVINFGSKRIYISGDTEDISEMRNLKDIQVAFVCMNLPYTMTVESAVSAVLEFKPDKVYPYHYRGTDGLSDIEKFKTMVNKGDESIEVVALDWYN</sequence>
<keyword evidence="3" id="KW-1185">Reference proteome</keyword>
<dbReference type="InterPro" id="IPR050114">
    <property type="entry name" value="UPF0173_UPF0282_UlaG_hydrolase"/>
</dbReference>
<reference evidence="2 3" key="1">
    <citation type="submission" date="2019-08" db="EMBL/GenBank/DDBJ databases">
        <title>Genomes of Subsaximicrobium wynnwilliamsii strains.</title>
        <authorList>
            <person name="Bowman J.P."/>
        </authorList>
    </citation>
    <scope>NUCLEOTIDE SEQUENCE [LARGE SCALE GENOMIC DNA]</scope>
    <source>
        <strain evidence="2 3">2-80-2</strain>
    </source>
</reference>
<dbReference type="Proteomes" id="UP000321578">
    <property type="component" value="Unassembled WGS sequence"/>
</dbReference>